<proteinExistence type="predicted"/>
<evidence type="ECO:0000259" key="1">
    <source>
        <dbReference type="Pfam" id="PF20305"/>
    </source>
</evidence>
<dbReference type="AlphaFoldDB" id="A0A1H4GLD9"/>
<accession>A0A1H4GLD9</accession>
<organism evidence="2 3">
    <name type="scientific">Chitinophaga terrae</name>
    <name type="common">ex Kim and Jung 2007</name>
    <dbReference type="NCBI Taxonomy" id="408074"/>
    <lineage>
        <taxon>Bacteria</taxon>
        <taxon>Pseudomonadati</taxon>
        <taxon>Bacteroidota</taxon>
        <taxon>Chitinophagia</taxon>
        <taxon>Chitinophagales</taxon>
        <taxon>Chitinophagaceae</taxon>
        <taxon>Chitinophaga</taxon>
    </lineage>
</organism>
<dbReference type="Pfam" id="PF20305">
    <property type="entry name" value="pYEATS"/>
    <property type="match status" value="1"/>
</dbReference>
<dbReference type="OrthoDB" id="1496164at2"/>
<dbReference type="EMBL" id="FNRL01000045">
    <property type="protein sequence ID" value="SEB10384.1"/>
    <property type="molecule type" value="Genomic_DNA"/>
</dbReference>
<name>A0A1H4GLD9_9BACT</name>
<sequence>MNILQSSPYNPVWQEVAKNLPSLILTLFLIIDIICFRKQFVSLLDSLALRIKSGVQLRIGSVEIGALDIQKADSSHNNSIYEIIVDGERNIVRNKYYEDCRGVMLVHKVFRSLEASQYYDLLIYVIPHNNSTLIQVKSVEYFLGPHWNNQVFKTRDRSKGFAIKTSAFGEFLCTTKIIFTDGQEITINRYIDFEMGGYAPLIKGERK</sequence>
<keyword evidence="3" id="KW-1185">Reference proteome</keyword>
<protein>
    <recommendedName>
        <fullName evidence="1">Prokaryotic YEATS domain-containing protein</fullName>
    </recommendedName>
</protein>
<evidence type="ECO:0000313" key="2">
    <source>
        <dbReference type="EMBL" id="SEB10384.1"/>
    </source>
</evidence>
<dbReference type="Proteomes" id="UP000199656">
    <property type="component" value="Unassembled WGS sequence"/>
</dbReference>
<gene>
    <name evidence="2" type="ORF">SAMN05660909_05471</name>
</gene>
<dbReference type="RefSeq" id="WP_089766066.1">
    <property type="nucleotide sequence ID" value="NZ_BKAT01000068.1"/>
</dbReference>
<feature type="domain" description="Prokaryotic YEATS" evidence="1">
    <location>
        <begin position="119"/>
        <end position="192"/>
    </location>
</feature>
<dbReference type="InterPro" id="IPR046888">
    <property type="entry name" value="pYEATS"/>
</dbReference>
<dbReference type="STRING" id="408074.SAMN05660909_05471"/>
<reference evidence="3" key="1">
    <citation type="submission" date="2016-10" db="EMBL/GenBank/DDBJ databases">
        <authorList>
            <person name="Varghese N."/>
            <person name="Submissions S."/>
        </authorList>
    </citation>
    <scope>NUCLEOTIDE SEQUENCE [LARGE SCALE GENOMIC DNA]</scope>
    <source>
        <strain evidence="3">DSM 23920</strain>
    </source>
</reference>
<evidence type="ECO:0000313" key="3">
    <source>
        <dbReference type="Proteomes" id="UP000199656"/>
    </source>
</evidence>